<evidence type="ECO:0000313" key="2">
    <source>
        <dbReference type="Proteomes" id="UP000175835"/>
    </source>
</evidence>
<dbReference type="RefSeq" id="WP_002111322.1">
    <property type="nucleotide sequence ID" value="NZ_FMJF01000032.1"/>
</dbReference>
<reference evidence="1 2" key="1">
    <citation type="submission" date="2016-05" db="EMBL/GenBank/DDBJ databases">
        <title>Bacillus thuringiensis and Bacillus weihenstephanensis as novel biocontrol agents of wilt causing Verticillium species.</title>
        <authorList>
            <person name="Hollensteiner J."/>
            <person name="Wemheuer F."/>
            <person name="Harting R."/>
            <person name="Kolarzyk A."/>
            <person name="Diaz-Valerio S."/>
            <person name="Poehlein A."/>
            <person name="Brzuszkiewicz E."/>
            <person name="Nesemann K."/>
            <person name="Braus-Stromeyer S."/>
            <person name="Braus G."/>
            <person name="Daniel R."/>
            <person name="Liesegang H."/>
        </authorList>
    </citation>
    <scope>NUCLEOTIDE SEQUENCE [LARGE SCALE GENOMIC DNA]</scope>
    <source>
        <strain evidence="1 2">GOE11</strain>
    </source>
</reference>
<dbReference type="InterPro" id="IPR036188">
    <property type="entry name" value="FAD/NAD-bd_sf"/>
</dbReference>
<organism evidence="1 2">
    <name type="scientific">Bacillus mycoides</name>
    <dbReference type="NCBI Taxonomy" id="1405"/>
    <lineage>
        <taxon>Bacteria</taxon>
        <taxon>Bacillati</taxon>
        <taxon>Bacillota</taxon>
        <taxon>Bacilli</taxon>
        <taxon>Bacillales</taxon>
        <taxon>Bacillaceae</taxon>
        <taxon>Bacillus</taxon>
        <taxon>Bacillus cereus group</taxon>
    </lineage>
</organism>
<dbReference type="PANTHER" id="PTHR43106:SF1">
    <property type="entry name" value="DEHYDROGENASE-RELATED"/>
    <property type="match status" value="1"/>
</dbReference>
<accession>A0A1D3MQX9</accession>
<sequence>MYDVTIIGAGVSSIFMAYSLAQSNKKILILDKGKALKDRHCPLDQGKVCNCTTCDKYFGFGGLGKSEGKFNYTNGFGGELEQKVGKKAFIQLMAEVDKILCQFGGSSVSKYSTENLNLTKRAEACGLQMLTTEVRHLGTTLSSNIFQQLYEFLLNKIDIRFHIDVQHVVKQQDHFKISTNQGTVHSKQLVFATGRSGTDWLKEMCSSLEIAQEQTRIDLGIRVEMKEHQLRSILKDTFETKLSYQHEHFTATTYCMNPKGRIIRKYEEGLVMPDGQNFREQGTGTSNLNFTLFIPRYFPTLKEANVYASSIIKSINQGRDRIVIQRLEDLIKKQPTAENNMKHNRIQPTLHGDYGDLNEEIPPLYIEGLKKFLLRLEQFIQEPIDKDTLLYGIDGKFYSPTIKINNHFETSMNGLFLIGDCSGVTHSLSQAAASGLYVGKYLSDI</sequence>
<name>A0A1D3MQX9_BACMY</name>
<comment type="caution">
    <text evidence="1">The sequence shown here is derived from an EMBL/GenBank/DDBJ whole genome shotgun (WGS) entry which is preliminary data.</text>
</comment>
<dbReference type="InterPro" id="IPR028348">
    <property type="entry name" value="FAD-binding_protein"/>
</dbReference>
<dbReference type="Gene3D" id="3.50.50.60">
    <property type="entry name" value="FAD/NAD(P)-binding domain"/>
    <property type="match status" value="2"/>
</dbReference>
<dbReference type="Proteomes" id="UP000175835">
    <property type="component" value="Unassembled WGS sequence"/>
</dbReference>
<dbReference type="PATRIC" id="fig|86662.23.peg.3841"/>
<dbReference type="AlphaFoldDB" id="A0A1D3MQX9"/>
<dbReference type="EMBL" id="LXLX01000047">
    <property type="protein sequence ID" value="OFD89552.1"/>
    <property type="molecule type" value="Genomic_DNA"/>
</dbReference>
<dbReference type="PANTHER" id="PTHR43106">
    <property type="entry name" value="DEHYDROGENASE-RELATED"/>
    <property type="match status" value="1"/>
</dbReference>
<gene>
    <name evidence="1" type="ORF">BWGOE11_38530</name>
</gene>
<proteinExistence type="predicted"/>
<dbReference type="SUPFAM" id="SSF51905">
    <property type="entry name" value="FAD/NAD(P)-binding domain"/>
    <property type="match status" value="1"/>
</dbReference>
<evidence type="ECO:0000313" key="1">
    <source>
        <dbReference type="EMBL" id="OFD89552.1"/>
    </source>
</evidence>
<protein>
    <submittedName>
        <fullName evidence="1">NAD(FAD)-utilizing dehydrogenase</fullName>
    </submittedName>
</protein>
<dbReference type="PIRSF" id="PIRSF038984">
    <property type="entry name" value="FAD_binding_protein"/>
    <property type="match status" value="1"/>
</dbReference>